<dbReference type="Proteomes" id="UP000231279">
    <property type="component" value="Unassembled WGS sequence"/>
</dbReference>
<evidence type="ECO:0000313" key="1">
    <source>
        <dbReference type="EMBL" id="PIN05889.1"/>
    </source>
</evidence>
<gene>
    <name evidence="1" type="ORF">CDL12_21565</name>
</gene>
<protein>
    <submittedName>
        <fullName evidence="1">Uncharacterized protein</fullName>
    </submittedName>
</protein>
<reference evidence="2" key="1">
    <citation type="journal article" date="2018" name="Gigascience">
        <title>Genome assembly of the Pink Ipe (Handroanthus impetiginosus, Bignoniaceae), a highly valued, ecologically keystone Neotropical timber forest tree.</title>
        <authorList>
            <person name="Silva-Junior O.B."/>
            <person name="Grattapaglia D."/>
            <person name="Novaes E."/>
            <person name="Collevatti R.G."/>
        </authorList>
    </citation>
    <scope>NUCLEOTIDE SEQUENCE [LARGE SCALE GENOMIC DNA]</scope>
    <source>
        <strain evidence="2">cv. UFG-1</strain>
    </source>
</reference>
<dbReference type="EMBL" id="NKXS01004587">
    <property type="protein sequence ID" value="PIN05889.1"/>
    <property type="molecule type" value="Genomic_DNA"/>
</dbReference>
<dbReference type="AlphaFoldDB" id="A0A2G9GKT1"/>
<organism evidence="1 2">
    <name type="scientific">Handroanthus impetiginosus</name>
    <dbReference type="NCBI Taxonomy" id="429701"/>
    <lineage>
        <taxon>Eukaryota</taxon>
        <taxon>Viridiplantae</taxon>
        <taxon>Streptophyta</taxon>
        <taxon>Embryophyta</taxon>
        <taxon>Tracheophyta</taxon>
        <taxon>Spermatophyta</taxon>
        <taxon>Magnoliopsida</taxon>
        <taxon>eudicotyledons</taxon>
        <taxon>Gunneridae</taxon>
        <taxon>Pentapetalae</taxon>
        <taxon>asterids</taxon>
        <taxon>lamiids</taxon>
        <taxon>Lamiales</taxon>
        <taxon>Bignoniaceae</taxon>
        <taxon>Crescentiina</taxon>
        <taxon>Tabebuia alliance</taxon>
        <taxon>Handroanthus</taxon>
    </lineage>
</organism>
<proteinExistence type="predicted"/>
<keyword evidence="2" id="KW-1185">Reference proteome</keyword>
<sequence>MGNLYFEFCAEVGRFSLTVMKISLSIFFLFFTFFYIYKYVIIFHFILSLYSCMYVSLF</sequence>
<evidence type="ECO:0000313" key="2">
    <source>
        <dbReference type="Proteomes" id="UP000231279"/>
    </source>
</evidence>
<name>A0A2G9GKT1_9LAMI</name>
<comment type="caution">
    <text evidence="1">The sequence shown here is derived from an EMBL/GenBank/DDBJ whole genome shotgun (WGS) entry which is preliminary data.</text>
</comment>
<accession>A0A2G9GKT1</accession>